<evidence type="ECO:0000256" key="3">
    <source>
        <dbReference type="ARBA" id="ARBA00022475"/>
    </source>
</evidence>
<evidence type="ECO:0000256" key="6">
    <source>
        <dbReference type="ARBA" id="ARBA00023136"/>
    </source>
</evidence>
<dbReference type="SUPFAM" id="SSF101801">
    <property type="entry name" value="Surface presentation of antigens (SPOA)"/>
    <property type="match status" value="1"/>
</dbReference>
<dbReference type="EMBL" id="JAGMWN010000001">
    <property type="protein sequence ID" value="MBP5856108.1"/>
    <property type="molecule type" value="Genomic_DNA"/>
</dbReference>
<organism evidence="9 10">
    <name type="scientific">Marivibrio halodurans</name>
    <dbReference type="NCBI Taxonomy" id="2039722"/>
    <lineage>
        <taxon>Bacteria</taxon>
        <taxon>Pseudomonadati</taxon>
        <taxon>Pseudomonadota</taxon>
        <taxon>Alphaproteobacteria</taxon>
        <taxon>Rhodospirillales</taxon>
        <taxon>Rhodospirillaceae</taxon>
        <taxon>Marivibrio</taxon>
    </lineage>
</organism>
<dbReference type="AlphaFoldDB" id="A0A8J7RZV9"/>
<dbReference type="Proteomes" id="UP000672602">
    <property type="component" value="Unassembled WGS sequence"/>
</dbReference>
<sequence length="89" mass="9498">MSGPTGARDLEAVYEIPVQVSAVLGKSSMQVSNLLKLGRGAVVELDRKVGEAIDIYVNNRLVARGEVVVVDDKLGVTMTEIIKSDKSPT</sequence>
<dbReference type="InterPro" id="IPR012826">
    <property type="entry name" value="FliN"/>
</dbReference>
<proteinExistence type="inferred from homology"/>
<dbReference type="GO" id="GO:0005886">
    <property type="term" value="C:plasma membrane"/>
    <property type="evidence" value="ECO:0007669"/>
    <property type="project" value="UniProtKB-SubCell"/>
</dbReference>
<dbReference type="InterPro" id="IPR036429">
    <property type="entry name" value="SpoA-like_sf"/>
</dbReference>
<evidence type="ECO:0000313" key="9">
    <source>
        <dbReference type="EMBL" id="MBP5856108.1"/>
    </source>
</evidence>
<evidence type="ECO:0000256" key="4">
    <source>
        <dbReference type="ARBA" id="ARBA00022500"/>
    </source>
</evidence>
<dbReference type="InterPro" id="IPR001543">
    <property type="entry name" value="FliN-like_C"/>
</dbReference>
<dbReference type="Pfam" id="PF01052">
    <property type="entry name" value="FliMN_C"/>
    <property type="match status" value="1"/>
</dbReference>
<evidence type="ECO:0000313" key="10">
    <source>
        <dbReference type="Proteomes" id="UP000672602"/>
    </source>
</evidence>
<evidence type="ECO:0000256" key="2">
    <source>
        <dbReference type="ARBA" id="ARBA00021897"/>
    </source>
</evidence>
<gene>
    <name evidence="9" type="primary">fliN</name>
    <name evidence="9" type="ORF">KAJ83_03745</name>
</gene>
<keyword evidence="10" id="KW-1185">Reference proteome</keyword>
<dbReference type="GO" id="GO:0071973">
    <property type="term" value="P:bacterial-type flagellum-dependent cell motility"/>
    <property type="evidence" value="ECO:0007669"/>
    <property type="project" value="UniProtKB-UniRule"/>
</dbReference>
<name>A0A8J7RZV9_9PROT</name>
<reference evidence="9" key="1">
    <citation type="submission" date="2021-04" db="EMBL/GenBank/DDBJ databases">
        <authorList>
            <person name="Zhang D.-C."/>
        </authorList>
    </citation>
    <scope>NUCLEOTIDE SEQUENCE</scope>
    <source>
        <strain evidence="9">CGMCC 1.15697</strain>
    </source>
</reference>
<dbReference type="PANTHER" id="PTHR43484:SF1">
    <property type="entry name" value="FLAGELLAR MOTOR SWITCH PROTEIN FLIN"/>
    <property type="match status" value="1"/>
</dbReference>
<keyword evidence="9" id="KW-0966">Cell projection</keyword>
<evidence type="ECO:0000259" key="8">
    <source>
        <dbReference type="Pfam" id="PF01052"/>
    </source>
</evidence>
<dbReference type="NCBIfam" id="TIGR02480">
    <property type="entry name" value="fliN"/>
    <property type="match status" value="1"/>
</dbReference>
<dbReference type="GO" id="GO:0003774">
    <property type="term" value="F:cytoskeletal motor activity"/>
    <property type="evidence" value="ECO:0007669"/>
    <property type="project" value="UniProtKB-UniRule"/>
</dbReference>
<evidence type="ECO:0000256" key="7">
    <source>
        <dbReference type="RuleBase" id="RU362074"/>
    </source>
</evidence>
<keyword evidence="3 7" id="KW-1003">Cell membrane</keyword>
<keyword evidence="4 7" id="KW-0145">Chemotaxis</keyword>
<dbReference type="Gene3D" id="2.30.330.10">
    <property type="entry name" value="SpoA-like"/>
    <property type="match status" value="1"/>
</dbReference>
<dbReference type="InterPro" id="IPR001172">
    <property type="entry name" value="FliN_T3SS_HrcQb"/>
</dbReference>
<evidence type="ECO:0000256" key="1">
    <source>
        <dbReference type="ARBA" id="ARBA00009226"/>
    </source>
</evidence>
<keyword evidence="6 7" id="KW-0472">Membrane</keyword>
<comment type="caution">
    <text evidence="9">The sequence shown here is derived from an EMBL/GenBank/DDBJ whole genome shotgun (WGS) entry which is preliminary data.</text>
</comment>
<dbReference type="InterPro" id="IPR051469">
    <property type="entry name" value="FliN/MopA/SpaO"/>
</dbReference>
<keyword evidence="9" id="KW-0282">Flagellum</keyword>
<protein>
    <recommendedName>
        <fullName evidence="2 7">Flagellar motor switch protein FliN</fullName>
    </recommendedName>
</protein>
<comment type="subcellular location">
    <subcellularLocation>
        <location evidence="7">Cell membrane</location>
        <topology evidence="7">Peripheral membrane protein</topology>
        <orientation evidence="7">Cytoplasmic side</orientation>
    </subcellularLocation>
    <subcellularLocation>
        <location evidence="7">Bacterial flagellum basal body</location>
    </subcellularLocation>
</comment>
<dbReference type="GO" id="GO:0006935">
    <property type="term" value="P:chemotaxis"/>
    <property type="evidence" value="ECO:0007669"/>
    <property type="project" value="UniProtKB-KW"/>
</dbReference>
<dbReference type="PANTHER" id="PTHR43484">
    <property type="match status" value="1"/>
</dbReference>
<evidence type="ECO:0000256" key="5">
    <source>
        <dbReference type="ARBA" id="ARBA00022779"/>
    </source>
</evidence>
<keyword evidence="7" id="KW-0975">Bacterial flagellum</keyword>
<dbReference type="PRINTS" id="PR00956">
    <property type="entry name" value="FLGMOTORFLIN"/>
</dbReference>
<comment type="similarity">
    <text evidence="1 7">Belongs to the FliN/MopA/SpaO family.</text>
</comment>
<dbReference type="RefSeq" id="WP_210680830.1">
    <property type="nucleotide sequence ID" value="NZ_JAGMWN010000001.1"/>
</dbReference>
<keyword evidence="9" id="KW-0969">Cilium</keyword>
<comment type="function">
    <text evidence="7">FliN is one of three proteins (FliG, FliN, FliM) that form the rotor-mounted switch complex (C ring), located at the base of the basal body. This complex interacts with the CheY and CheZ chemotaxis proteins, in addition to contacting components of the motor that determine the direction of flagellar rotation.</text>
</comment>
<feature type="domain" description="Flagellar motor switch protein FliN-like C-terminal" evidence="8">
    <location>
        <begin position="12"/>
        <end position="82"/>
    </location>
</feature>
<keyword evidence="5 7" id="KW-0283">Flagellar rotation</keyword>
<dbReference type="GO" id="GO:0009425">
    <property type="term" value="C:bacterial-type flagellum basal body"/>
    <property type="evidence" value="ECO:0007669"/>
    <property type="project" value="UniProtKB-SubCell"/>
</dbReference>
<accession>A0A8J7RZV9</accession>